<evidence type="ECO:0000313" key="1">
    <source>
        <dbReference type="EMBL" id="MBM6878878.1"/>
    </source>
</evidence>
<gene>
    <name evidence="1" type="ORF">H9X83_12070</name>
</gene>
<dbReference type="EMBL" id="JACSNV010000025">
    <property type="protein sequence ID" value="MBM6878878.1"/>
    <property type="molecule type" value="Genomic_DNA"/>
</dbReference>
<dbReference type="SUPFAM" id="SSF102405">
    <property type="entry name" value="MCP/YpsA-like"/>
    <property type="match status" value="1"/>
</dbReference>
<dbReference type="Proteomes" id="UP000729290">
    <property type="component" value="Unassembled WGS sequence"/>
</dbReference>
<evidence type="ECO:0008006" key="3">
    <source>
        <dbReference type="Google" id="ProtNLM"/>
    </source>
</evidence>
<protein>
    <recommendedName>
        <fullName evidence="3">DUF1273 domain-containing protein</fullName>
    </recommendedName>
</protein>
<sequence>MIITFCGHRELYDNEAARTWLEMVTENLIVNGAETFYLGGYGAFDRLAASVLAEQKKRYPHIELVLILPYLNRRKDISPCDSSLYPPLESVPKKLAIVRRNQWMVEQADVVVDYVLHSWGGAAMTLEYAKRKKKRIISFQG</sequence>
<reference evidence="1 2" key="1">
    <citation type="journal article" date="2021" name="Sci. Rep.">
        <title>The distribution of antibiotic resistance genes in chicken gut microbiota commensals.</title>
        <authorList>
            <person name="Juricova H."/>
            <person name="Matiasovicova J."/>
            <person name="Kubasova T."/>
            <person name="Cejkova D."/>
            <person name="Rychlik I."/>
        </authorList>
    </citation>
    <scope>NUCLEOTIDE SEQUENCE [LARGE SCALE GENOMIC DNA]</scope>
    <source>
        <strain evidence="1 2">An431b</strain>
    </source>
</reference>
<proteinExistence type="predicted"/>
<accession>A0ABS2GE01</accession>
<dbReference type="Gene3D" id="3.40.50.450">
    <property type="match status" value="1"/>
</dbReference>
<comment type="caution">
    <text evidence="1">The sequence shown here is derived from an EMBL/GenBank/DDBJ whole genome shotgun (WGS) entry which is preliminary data.</text>
</comment>
<name>A0ABS2GE01_9FIRM</name>
<dbReference type="RefSeq" id="WP_205134587.1">
    <property type="nucleotide sequence ID" value="NZ_JACSNT010000028.1"/>
</dbReference>
<evidence type="ECO:0000313" key="2">
    <source>
        <dbReference type="Proteomes" id="UP000729290"/>
    </source>
</evidence>
<keyword evidence="2" id="KW-1185">Reference proteome</keyword>
<organism evidence="1 2">
    <name type="scientific">Anaerotignum lactatifermentans</name>
    <dbReference type="NCBI Taxonomy" id="160404"/>
    <lineage>
        <taxon>Bacteria</taxon>
        <taxon>Bacillati</taxon>
        <taxon>Bacillota</taxon>
        <taxon>Clostridia</taxon>
        <taxon>Lachnospirales</taxon>
        <taxon>Anaerotignaceae</taxon>
        <taxon>Anaerotignum</taxon>
    </lineage>
</organism>